<dbReference type="SMART" id="SM00867">
    <property type="entry name" value="YceI"/>
    <property type="match status" value="1"/>
</dbReference>
<comment type="caution">
    <text evidence="2">The sequence shown here is derived from an EMBL/GenBank/DDBJ whole genome shotgun (WGS) entry which is preliminary data.</text>
</comment>
<dbReference type="Pfam" id="PF04264">
    <property type="entry name" value="YceI"/>
    <property type="match status" value="1"/>
</dbReference>
<organism evidence="2 3">
    <name type="scientific">Puia dinghuensis</name>
    <dbReference type="NCBI Taxonomy" id="1792502"/>
    <lineage>
        <taxon>Bacteria</taxon>
        <taxon>Pseudomonadati</taxon>
        <taxon>Bacteroidota</taxon>
        <taxon>Chitinophagia</taxon>
        <taxon>Chitinophagales</taxon>
        <taxon>Chitinophagaceae</taxon>
        <taxon>Puia</taxon>
    </lineage>
</organism>
<keyword evidence="3" id="KW-1185">Reference proteome</keyword>
<evidence type="ECO:0000313" key="2">
    <source>
        <dbReference type="EMBL" id="GGA85519.1"/>
    </source>
</evidence>
<dbReference type="SUPFAM" id="SSF101874">
    <property type="entry name" value="YceI-like"/>
    <property type="match status" value="1"/>
</dbReference>
<dbReference type="PANTHER" id="PTHR34406">
    <property type="entry name" value="PROTEIN YCEI"/>
    <property type="match status" value="1"/>
</dbReference>
<dbReference type="InterPro" id="IPR036761">
    <property type="entry name" value="TTHA0802/YceI-like_sf"/>
</dbReference>
<sequence length="179" mass="19622">MKYFFGILGAVLISITGLAQVYKPVDQGSSVEFVIKNLGFNTKGSFSGLDGSIRFDAKEAEKDSFDVSINAASVNTDNDMRDSHLKAASYFDVEKYPRIRIVSTSVSGADRNGHYTFNGKLTIKDKTKDISFPFDATPDGDDYLFKGSFTINRRDFEVGGSSTISNSLIVNLTVLAKKQ</sequence>
<dbReference type="RefSeq" id="WP_188928340.1">
    <property type="nucleotide sequence ID" value="NZ_BMJC01000001.1"/>
</dbReference>
<dbReference type="PANTHER" id="PTHR34406:SF1">
    <property type="entry name" value="PROTEIN YCEI"/>
    <property type="match status" value="1"/>
</dbReference>
<dbReference type="EMBL" id="BMJC01000001">
    <property type="protein sequence ID" value="GGA85519.1"/>
    <property type="molecule type" value="Genomic_DNA"/>
</dbReference>
<reference evidence="2" key="1">
    <citation type="journal article" date="2014" name="Int. J. Syst. Evol. Microbiol.">
        <title>Complete genome sequence of Corynebacterium casei LMG S-19264T (=DSM 44701T), isolated from a smear-ripened cheese.</title>
        <authorList>
            <consortium name="US DOE Joint Genome Institute (JGI-PGF)"/>
            <person name="Walter F."/>
            <person name="Albersmeier A."/>
            <person name="Kalinowski J."/>
            <person name="Ruckert C."/>
        </authorList>
    </citation>
    <scope>NUCLEOTIDE SEQUENCE</scope>
    <source>
        <strain evidence="2">CGMCC 1.15448</strain>
    </source>
</reference>
<evidence type="ECO:0000313" key="3">
    <source>
        <dbReference type="Proteomes" id="UP000607559"/>
    </source>
</evidence>
<gene>
    <name evidence="2" type="ORF">GCM10011511_05650</name>
</gene>
<dbReference type="Gene3D" id="2.40.128.110">
    <property type="entry name" value="Lipid/polyisoprenoid-binding, YceI-like"/>
    <property type="match status" value="1"/>
</dbReference>
<accession>A0A8J2U8I0</accession>
<dbReference type="AlphaFoldDB" id="A0A8J2U8I0"/>
<protein>
    <submittedName>
        <fullName evidence="2">Polyisoprenoid-binding protein</fullName>
    </submittedName>
</protein>
<name>A0A8J2U8I0_9BACT</name>
<reference evidence="2" key="2">
    <citation type="submission" date="2020-09" db="EMBL/GenBank/DDBJ databases">
        <authorList>
            <person name="Sun Q."/>
            <person name="Zhou Y."/>
        </authorList>
    </citation>
    <scope>NUCLEOTIDE SEQUENCE</scope>
    <source>
        <strain evidence="2">CGMCC 1.15448</strain>
    </source>
</reference>
<proteinExistence type="predicted"/>
<evidence type="ECO:0000259" key="1">
    <source>
        <dbReference type="SMART" id="SM00867"/>
    </source>
</evidence>
<feature type="domain" description="Lipid/polyisoprenoid-binding YceI-like" evidence="1">
    <location>
        <begin position="21"/>
        <end position="177"/>
    </location>
</feature>
<dbReference type="Proteomes" id="UP000607559">
    <property type="component" value="Unassembled WGS sequence"/>
</dbReference>
<dbReference type="InterPro" id="IPR007372">
    <property type="entry name" value="Lipid/polyisoprenoid-bd_YceI"/>
</dbReference>